<organism evidence="1 2">
    <name type="scientific">Clunio marinus</name>
    <dbReference type="NCBI Taxonomy" id="568069"/>
    <lineage>
        <taxon>Eukaryota</taxon>
        <taxon>Metazoa</taxon>
        <taxon>Ecdysozoa</taxon>
        <taxon>Arthropoda</taxon>
        <taxon>Hexapoda</taxon>
        <taxon>Insecta</taxon>
        <taxon>Pterygota</taxon>
        <taxon>Neoptera</taxon>
        <taxon>Endopterygota</taxon>
        <taxon>Diptera</taxon>
        <taxon>Nematocera</taxon>
        <taxon>Chironomoidea</taxon>
        <taxon>Chironomidae</taxon>
        <taxon>Clunio</taxon>
    </lineage>
</organism>
<protein>
    <submittedName>
        <fullName evidence="1">CLUMA_CG003519, isoform A</fullName>
    </submittedName>
</protein>
<dbReference type="AlphaFoldDB" id="A0A1J1HP41"/>
<keyword evidence="2" id="KW-1185">Reference proteome</keyword>
<evidence type="ECO:0000313" key="1">
    <source>
        <dbReference type="EMBL" id="CRK89821.1"/>
    </source>
</evidence>
<evidence type="ECO:0000313" key="2">
    <source>
        <dbReference type="Proteomes" id="UP000183832"/>
    </source>
</evidence>
<dbReference type="Proteomes" id="UP000183832">
    <property type="component" value="Unassembled WGS sequence"/>
</dbReference>
<dbReference type="EMBL" id="CVRI01000014">
    <property type="protein sequence ID" value="CRK89821.1"/>
    <property type="molecule type" value="Genomic_DNA"/>
</dbReference>
<sequence length="75" mass="8842">MKFRTVPDHLQCMRTLHNSWNASIGDKTNKKHKSTPLSGFTMFFFMDGRKNLLEKLKHHACAFTFLERLYISPKI</sequence>
<accession>A0A1J1HP41</accession>
<proteinExistence type="predicted"/>
<gene>
    <name evidence="1" type="ORF">CLUMA_CG003519</name>
</gene>
<name>A0A1J1HP41_9DIPT</name>
<reference evidence="1 2" key="1">
    <citation type="submission" date="2015-04" db="EMBL/GenBank/DDBJ databases">
        <authorList>
            <person name="Syromyatnikov M.Y."/>
            <person name="Popov V.N."/>
        </authorList>
    </citation>
    <scope>NUCLEOTIDE SEQUENCE [LARGE SCALE GENOMIC DNA]</scope>
</reference>